<protein>
    <submittedName>
        <fullName evidence="1">Uncharacterized protein</fullName>
    </submittedName>
</protein>
<name>A0ACC1NWL7_9APHY</name>
<dbReference type="EMBL" id="JANSHE010003867">
    <property type="protein sequence ID" value="KAJ2983752.1"/>
    <property type="molecule type" value="Genomic_DNA"/>
</dbReference>
<sequence length="229" mass="24937">MTLPSINPTSRTTPQPTSSSGRLLQFVGGLSSLTQVLWHELGYAGHTPTDFAEVCPEFVLNLRILVLLVNKHGLVARRSLIDEFVLGLLPTSVGCAALRVTFTQISRQVAPKYGSVHPTVRCRFDVFVPQNERSLQIATKQWLAHIPVGYSVRGGTDHSTVVVAADRPDEHPDESLKVVTVQDSDVAVKSFRGEEIGGEKLYGIGHTTLRIDQDGFVLGSKVAEAMIPI</sequence>
<comment type="caution">
    <text evidence="1">The sequence shown here is derived from an EMBL/GenBank/DDBJ whole genome shotgun (WGS) entry which is preliminary data.</text>
</comment>
<gene>
    <name evidence="1" type="ORF">NUW54_g10598</name>
</gene>
<proteinExistence type="predicted"/>
<evidence type="ECO:0000313" key="1">
    <source>
        <dbReference type="EMBL" id="KAJ2983752.1"/>
    </source>
</evidence>
<evidence type="ECO:0000313" key="2">
    <source>
        <dbReference type="Proteomes" id="UP001144978"/>
    </source>
</evidence>
<organism evidence="1 2">
    <name type="scientific">Trametes sanguinea</name>
    <dbReference type="NCBI Taxonomy" id="158606"/>
    <lineage>
        <taxon>Eukaryota</taxon>
        <taxon>Fungi</taxon>
        <taxon>Dikarya</taxon>
        <taxon>Basidiomycota</taxon>
        <taxon>Agaricomycotina</taxon>
        <taxon>Agaricomycetes</taxon>
        <taxon>Polyporales</taxon>
        <taxon>Polyporaceae</taxon>
        <taxon>Trametes</taxon>
    </lineage>
</organism>
<accession>A0ACC1NWL7</accession>
<reference evidence="1" key="1">
    <citation type="submission" date="2022-08" db="EMBL/GenBank/DDBJ databases">
        <title>Genome Sequence of Pycnoporus sanguineus.</title>
        <authorList>
            <person name="Buettner E."/>
        </authorList>
    </citation>
    <scope>NUCLEOTIDE SEQUENCE</scope>
    <source>
        <strain evidence="1">CG-C14</strain>
    </source>
</reference>
<dbReference type="Proteomes" id="UP001144978">
    <property type="component" value="Unassembled WGS sequence"/>
</dbReference>
<keyword evidence="2" id="KW-1185">Reference proteome</keyword>